<reference evidence="3" key="1">
    <citation type="journal article" date="2021" name="Nat. Commun.">
        <title>Genetic determinants of endophytism in the Arabidopsis root mycobiome.</title>
        <authorList>
            <person name="Mesny F."/>
            <person name="Miyauchi S."/>
            <person name="Thiergart T."/>
            <person name="Pickel B."/>
            <person name="Atanasova L."/>
            <person name="Karlsson M."/>
            <person name="Huettel B."/>
            <person name="Barry K.W."/>
            <person name="Haridas S."/>
            <person name="Chen C."/>
            <person name="Bauer D."/>
            <person name="Andreopoulos W."/>
            <person name="Pangilinan J."/>
            <person name="LaButti K."/>
            <person name="Riley R."/>
            <person name="Lipzen A."/>
            <person name="Clum A."/>
            <person name="Drula E."/>
            <person name="Henrissat B."/>
            <person name="Kohler A."/>
            <person name="Grigoriev I.V."/>
            <person name="Martin F.M."/>
            <person name="Hacquard S."/>
        </authorList>
    </citation>
    <scope>NUCLEOTIDE SEQUENCE</scope>
    <source>
        <strain evidence="3">MPI-CAGE-AT-0021</strain>
    </source>
</reference>
<evidence type="ECO:0000313" key="3">
    <source>
        <dbReference type="EMBL" id="KAH7113113.1"/>
    </source>
</evidence>
<dbReference type="AlphaFoldDB" id="A0A9P9D5I3"/>
<feature type="domain" description="BAH" evidence="2">
    <location>
        <begin position="177"/>
        <end position="316"/>
    </location>
</feature>
<dbReference type="Proteomes" id="UP000717696">
    <property type="component" value="Unassembled WGS sequence"/>
</dbReference>
<keyword evidence="4" id="KW-1185">Reference proteome</keyword>
<dbReference type="InterPro" id="IPR011011">
    <property type="entry name" value="Znf_FYVE_PHD"/>
</dbReference>
<dbReference type="InterPro" id="IPR043151">
    <property type="entry name" value="BAH_sf"/>
</dbReference>
<dbReference type="EMBL" id="JAGMUU010000047">
    <property type="protein sequence ID" value="KAH7113113.1"/>
    <property type="molecule type" value="Genomic_DNA"/>
</dbReference>
<evidence type="ECO:0000313" key="4">
    <source>
        <dbReference type="Proteomes" id="UP000717696"/>
    </source>
</evidence>
<evidence type="ECO:0000256" key="1">
    <source>
        <dbReference type="SAM" id="MobiDB-lite"/>
    </source>
</evidence>
<organism evidence="3 4">
    <name type="scientific">Dactylonectria estremocensis</name>
    <dbReference type="NCBI Taxonomy" id="1079267"/>
    <lineage>
        <taxon>Eukaryota</taxon>
        <taxon>Fungi</taxon>
        <taxon>Dikarya</taxon>
        <taxon>Ascomycota</taxon>
        <taxon>Pezizomycotina</taxon>
        <taxon>Sordariomycetes</taxon>
        <taxon>Hypocreomycetidae</taxon>
        <taxon>Hypocreales</taxon>
        <taxon>Nectriaceae</taxon>
        <taxon>Dactylonectria</taxon>
    </lineage>
</organism>
<dbReference type="PANTHER" id="PTHR46364">
    <property type="entry name" value="OS08G0421900 PROTEIN"/>
    <property type="match status" value="1"/>
</dbReference>
<dbReference type="OrthoDB" id="5079729at2759"/>
<feature type="region of interest" description="Disordered" evidence="1">
    <location>
        <begin position="107"/>
        <end position="131"/>
    </location>
</feature>
<dbReference type="PROSITE" id="PS51038">
    <property type="entry name" value="BAH"/>
    <property type="match status" value="1"/>
</dbReference>
<evidence type="ECO:0000259" key="2">
    <source>
        <dbReference type="PROSITE" id="PS51038"/>
    </source>
</evidence>
<dbReference type="GO" id="GO:0003682">
    <property type="term" value="F:chromatin binding"/>
    <property type="evidence" value="ECO:0007669"/>
    <property type="project" value="InterPro"/>
</dbReference>
<sequence>MIRWGQTIARPCVAWRVATWNPCHSRHYKIPSRASQFQNVPGSFQYWHWSSACLRDPFLLIGRHIGHGPPSHADFVPNFLACLDHYPTPAGVIAAGIQGKWHVANGLVGSPSQEKNGHRQRKRKRSPAGTLKAKAQQSPFSFSGTLAQDELIDCYTVEPRPQWDKMSRYNSFILKDRKFERGDFVLVANETTLKKANNAQGSEQTTGESNHFWIAYILEIRAADENGVFARVYWMYWPDELPPGTFNGKKSIRGRQPYHGRNVLIASNHMDVIDVLCVEGPASVKQWMESSDDEFNSDFFWRQRFDCHQKRLTSAQPICRCELPPNPHRRTIGCSICGMWFHEWCLIRDTLERLQNTLLDSKGTLPGKWTRVDGSNCQGDLTCSHAETDGQEALAMMSKGMDILEAIVSRSLAQLLEPGREDKPTETVAREPNPYRTLPSPFEATLKLDKGTVVVEIKNSGKEGAWSTFLAEVHCSGCGGPMR</sequence>
<comment type="caution">
    <text evidence="3">The sequence shown here is derived from an EMBL/GenBank/DDBJ whole genome shotgun (WGS) entry which is preliminary data.</text>
</comment>
<name>A0A9P9D5I3_9HYPO</name>
<dbReference type="SUPFAM" id="SSF57903">
    <property type="entry name" value="FYVE/PHD zinc finger"/>
    <property type="match status" value="1"/>
</dbReference>
<proteinExistence type="predicted"/>
<accession>A0A9P9D5I3</accession>
<dbReference type="InterPro" id="IPR001025">
    <property type="entry name" value="BAH_dom"/>
</dbReference>
<gene>
    <name evidence="3" type="ORF">B0J13DRAFT_461012</name>
</gene>
<protein>
    <recommendedName>
        <fullName evidence="2">BAH domain-containing protein</fullName>
    </recommendedName>
</protein>
<dbReference type="SMART" id="SM00439">
    <property type="entry name" value="BAH"/>
    <property type="match status" value="1"/>
</dbReference>
<dbReference type="CDD" id="cd04370">
    <property type="entry name" value="BAH"/>
    <property type="match status" value="1"/>
</dbReference>
<dbReference type="Gene3D" id="2.30.30.490">
    <property type="match status" value="1"/>
</dbReference>